<dbReference type="CDD" id="cd05006">
    <property type="entry name" value="SIS_GmhA"/>
    <property type="match status" value="1"/>
</dbReference>
<dbReference type="PANTHER" id="PTHR30390">
    <property type="entry name" value="SEDOHEPTULOSE 7-PHOSPHATE ISOMERASE / DNAA INITIATOR-ASSOCIATING FACTOR FOR REPLICATION INITIATION"/>
    <property type="match status" value="1"/>
</dbReference>
<dbReference type="GeneID" id="80803346"/>
<dbReference type="PANTHER" id="PTHR30390:SF6">
    <property type="entry name" value="DNAA INITIATOR-ASSOCIATING PROTEIN DIAA"/>
    <property type="match status" value="1"/>
</dbReference>
<organism evidence="2 3">
    <name type="scientific">Comamonas terrigena</name>
    <dbReference type="NCBI Taxonomy" id="32013"/>
    <lineage>
        <taxon>Bacteria</taxon>
        <taxon>Pseudomonadati</taxon>
        <taxon>Pseudomonadota</taxon>
        <taxon>Betaproteobacteria</taxon>
        <taxon>Burkholderiales</taxon>
        <taxon>Comamonadaceae</taxon>
        <taxon>Comamonas</taxon>
    </lineage>
</organism>
<keyword evidence="3" id="KW-1185">Reference proteome</keyword>
<dbReference type="RefSeq" id="WP_066541284.1">
    <property type="nucleotide sequence ID" value="NZ_DALZQJ010000009.1"/>
</dbReference>
<proteinExistence type="predicted"/>
<dbReference type="EMBL" id="PDEA01000001">
    <property type="protein sequence ID" value="PEH87407.1"/>
    <property type="molecule type" value="Genomic_DNA"/>
</dbReference>
<reference evidence="3" key="1">
    <citation type="submission" date="2017-09" db="EMBL/GenBank/DDBJ databases">
        <title>FDA dAtabase for Regulatory Grade micrObial Sequences (FDA-ARGOS): Supporting development and validation of Infectious Disease Dx tests.</title>
        <authorList>
            <person name="Minogue T."/>
            <person name="Wolcott M."/>
            <person name="Wasieloski L."/>
            <person name="Aguilar W."/>
            <person name="Moore D."/>
            <person name="Tallon L."/>
            <person name="Sadzewicz L."/>
            <person name="Ott S."/>
            <person name="Zhao X."/>
            <person name="Nagaraj S."/>
            <person name="Vavikolanu K."/>
            <person name="Aluvathingal J."/>
            <person name="Nadendla S."/>
            <person name="Sichtig H."/>
        </authorList>
    </citation>
    <scope>NUCLEOTIDE SEQUENCE [LARGE SCALE GENOMIC DNA]</scope>
    <source>
        <strain evidence="3">FDAARGOS_394</strain>
    </source>
</reference>
<dbReference type="STRING" id="1219032.GCA_001515545_03785"/>
<name>A0A2A7UQ66_COMTR</name>
<evidence type="ECO:0000259" key="1">
    <source>
        <dbReference type="PROSITE" id="PS51464"/>
    </source>
</evidence>
<dbReference type="InterPro" id="IPR050099">
    <property type="entry name" value="SIS_GmhA/DiaA_subfam"/>
</dbReference>
<accession>A0A2A7UQ66</accession>
<comment type="caution">
    <text evidence="2">The sequence shown here is derived from an EMBL/GenBank/DDBJ whole genome shotgun (WGS) entry which is preliminary data.</text>
</comment>
<sequence length="198" mass="20639">MLELRIQQHFIDSADLKYQAAQALSQPIALAVQAILASVTSGGKVLACGSGVSASQAQTFATLCVTGFERERPELAAMALGSDGGLLGGSAGTAPGSQYLARQVRALGQAGDLLLVISVSGNDHSLLEAVDAAHEREMMVVVLSGHTGGALASRVRETDVLICVPHERAARVREAHELVVHCLCDGVDTQLLGEQEML</sequence>
<dbReference type="InterPro" id="IPR046348">
    <property type="entry name" value="SIS_dom_sf"/>
</dbReference>
<dbReference type="Pfam" id="PF13580">
    <property type="entry name" value="SIS_2"/>
    <property type="match status" value="1"/>
</dbReference>
<dbReference type="SUPFAM" id="SSF53697">
    <property type="entry name" value="SIS domain"/>
    <property type="match status" value="1"/>
</dbReference>
<dbReference type="AlphaFoldDB" id="A0A2A7UQ66"/>
<dbReference type="GO" id="GO:0097367">
    <property type="term" value="F:carbohydrate derivative binding"/>
    <property type="evidence" value="ECO:0007669"/>
    <property type="project" value="InterPro"/>
</dbReference>
<feature type="domain" description="SIS" evidence="1">
    <location>
        <begin position="35"/>
        <end position="197"/>
    </location>
</feature>
<dbReference type="PROSITE" id="PS51464">
    <property type="entry name" value="SIS"/>
    <property type="match status" value="1"/>
</dbReference>
<dbReference type="OrthoDB" id="9810929at2"/>
<gene>
    <name evidence="2" type="ORF">CRM82_01160</name>
</gene>
<dbReference type="InterPro" id="IPR001347">
    <property type="entry name" value="SIS_dom"/>
</dbReference>
<evidence type="ECO:0000313" key="3">
    <source>
        <dbReference type="Proteomes" id="UP000220246"/>
    </source>
</evidence>
<protein>
    <submittedName>
        <fullName evidence="2">SIS domain-containing protein</fullName>
    </submittedName>
</protein>
<dbReference type="GO" id="GO:1901135">
    <property type="term" value="P:carbohydrate derivative metabolic process"/>
    <property type="evidence" value="ECO:0007669"/>
    <property type="project" value="InterPro"/>
</dbReference>
<dbReference type="Gene3D" id="3.40.50.10490">
    <property type="entry name" value="Glucose-6-phosphate isomerase like protein, domain 1"/>
    <property type="match status" value="1"/>
</dbReference>
<dbReference type="InterPro" id="IPR035461">
    <property type="entry name" value="GmhA/DiaA"/>
</dbReference>
<evidence type="ECO:0000313" key="2">
    <source>
        <dbReference type="EMBL" id="PEH87407.1"/>
    </source>
</evidence>
<dbReference type="Proteomes" id="UP000220246">
    <property type="component" value="Unassembled WGS sequence"/>
</dbReference>